<evidence type="ECO:0000313" key="4">
    <source>
        <dbReference type="Proteomes" id="UP000254069"/>
    </source>
</evidence>
<evidence type="ECO:0000256" key="1">
    <source>
        <dbReference type="SAM" id="Phobius"/>
    </source>
</evidence>
<dbReference type="GeneID" id="93807603"/>
<keyword evidence="1" id="KW-0812">Transmembrane</keyword>
<accession>A0A379Z691</accession>
<feature type="transmembrane region" description="Helical" evidence="1">
    <location>
        <begin position="96"/>
        <end position="117"/>
    </location>
</feature>
<keyword evidence="1" id="KW-1133">Transmembrane helix</keyword>
<name>A0A379Z691_9GAMM</name>
<reference evidence="2" key="2">
    <citation type="submission" date="2021-05" db="EMBL/GenBank/DDBJ databases">
        <title>Molecular characterization for Shewanella algae harboring chromosomal blaOXA-55-like strains isolated from clinical and environment sample.</title>
        <authorList>
            <person name="Ohama Y."/>
            <person name="Aoki K."/>
            <person name="Harada S."/>
            <person name="Moriya K."/>
            <person name="Ishii Y."/>
            <person name="Tateda K."/>
        </authorList>
    </citation>
    <scope>NUCLEOTIDE SEQUENCE</scope>
    <source>
        <strain evidence="2">TUM17379</strain>
    </source>
</reference>
<dbReference type="Proteomes" id="UP000825078">
    <property type="component" value="Chromosome"/>
</dbReference>
<dbReference type="Proteomes" id="UP000254069">
    <property type="component" value="Unassembled WGS sequence"/>
</dbReference>
<dbReference type="RefSeq" id="WP_037436326.1">
    <property type="nucleotide sequence ID" value="NZ_AP024609.1"/>
</dbReference>
<evidence type="ECO:0000313" key="2">
    <source>
        <dbReference type="EMBL" id="BCV43526.1"/>
    </source>
</evidence>
<dbReference type="EMBL" id="AP024613">
    <property type="protein sequence ID" value="BCV43526.1"/>
    <property type="molecule type" value="Genomic_DNA"/>
</dbReference>
<feature type="transmembrane region" description="Helical" evidence="1">
    <location>
        <begin position="31"/>
        <end position="48"/>
    </location>
</feature>
<organism evidence="3 4">
    <name type="scientific">Shewanella algae</name>
    <dbReference type="NCBI Taxonomy" id="38313"/>
    <lineage>
        <taxon>Bacteria</taxon>
        <taxon>Pseudomonadati</taxon>
        <taxon>Pseudomonadota</taxon>
        <taxon>Gammaproteobacteria</taxon>
        <taxon>Alteromonadales</taxon>
        <taxon>Shewanellaceae</taxon>
        <taxon>Shewanella</taxon>
    </lineage>
</organism>
<proteinExistence type="predicted"/>
<dbReference type="EMBL" id="UGYO01000001">
    <property type="protein sequence ID" value="SUI56146.1"/>
    <property type="molecule type" value="Genomic_DNA"/>
</dbReference>
<feature type="transmembrane region" description="Helical" evidence="1">
    <location>
        <begin position="7"/>
        <end position="25"/>
    </location>
</feature>
<dbReference type="AlphaFoldDB" id="A0A379Z691"/>
<reference evidence="3 4" key="1">
    <citation type="submission" date="2018-06" db="EMBL/GenBank/DDBJ databases">
        <authorList>
            <consortium name="Pathogen Informatics"/>
            <person name="Doyle S."/>
        </authorList>
    </citation>
    <scope>NUCLEOTIDE SEQUENCE [LARGE SCALE GENOMIC DNA]</scope>
    <source>
        <strain evidence="3 4">NCTC10738</strain>
    </source>
</reference>
<gene>
    <name evidence="3" type="ORF">NCTC10738_01082</name>
    <name evidence="2" type="ORF">TUM17379_05440</name>
</gene>
<feature type="transmembrane region" description="Helical" evidence="1">
    <location>
        <begin position="60"/>
        <end position="84"/>
    </location>
</feature>
<sequence length="131" mass="14554">MSISRPIPLVLLCILYLVLAVVALWRTISTGAVDLFTLGVIPVLVGIVMRTSWSLWALRIYLFIQTLGLMAFATTALVALQITPQDVKLELAGRNIPLLPLAAVLLALLLFQYWVAFSGRTKRFLQQEKSD</sequence>
<keyword evidence="1" id="KW-0472">Membrane</keyword>
<protein>
    <submittedName>
        <fullName evidence="3">Uncharacterized protein</fullName>
    </submittedName>
</protein>
<evidence type="ECO:0000313" key="3">
    <source>
        <dbReference type="EMBL" id="SUI56146.1"/>
    </source>
</evidence>
<keyword evidence="4" id="KW-1185">Reference proteome</keyword>